<accession>A0A448KG42</accession>
<feature type="transmembrane region" description="Helical" evidence="1">
    <location>
        <begin position="6"/>
        <end position="26"/>
    </location>
</feature>
<keyword evidence="3" id="KW-1185">Reference proteome</keyword>
<dbReference type="AlphaFoldDB" id="A0A448KG42"/>
<protein>
    <recommendedName>
        <fullName evidence="4">Glycosyltransferase RgtA/B/C/D-like domain-containing protein</fullName>
    </recommendedName>
</protein>
<feature type="transmembrane region" description="Helical" evidence="1">
    <location>
        <begin position="288"/>
        <end position="315"/>
    </location>
</feature>
<dbReference type="EMBL" id="LR134363">
    <property type="protein sequence ID" value="VEG75875.1"/>
    <property type="molecule type" value="Genomic_DNA"/>
</dbReference>
<dbReference type="Pfam" id="PF20176">
    <property type="entry name" value="DUF6541"/>
    <property type="match status" value="1"/>
</dbReference>
<sequence length="672" mass="69534">MPAGAAALVGLTALALVLLLAPGWVIGRCAGLGRWASLSVAPGVTSALVAAQAIALGALGWRWNAAALPVLLALTAACGLLARLALRRGSGAPIPRGGPGSVRRALGLPVQGLRGTAPVICAVALCIAVIVAAWLAGVVRAQWPAQAFDAAFHLSAVTQIRQGGDASLLGGLRELYQGTAVYYPTVWHALAALLPGPVPLAANAGVLAMAVAWPAVMAGMLLGAEAMAKSANRAGAVALTTALVGAPVSFTMLVTSLAVWPYALCVLSLPGALLMADRLVRGQGSRPATALLLALTAGGAVAAHGAGAFCLLLLAPAWLPQAWAAVGRRWPRARIGLLAAAAIMAGAGMWILRLPLASVLGYQRPAGGWSGVPVTAGQALADLPAYGRVWSATALLGAVIAVATMAGAWIGWRVPAARRWVAMWATALALTIMVGGPAWWGRQLGSPWYLQKGRLLPLVAIPAALLICLALSRMLDRLAPPAGAGRGWRRAPRRLILLAAVAALVAVGRLPLHQDLVASVHDPERIQYGTLATASELEFMGRAAQHLPPGAVVVASPSRGGTLLWAVGGVEVVYPVRSVPASHTPHYRLASAWPDLSQDDEEQWRQACALLDGLGAHYLYTDSSPDAEGARDGQPPLRWDNALADRRPARLELVVRQGDYALWRISACDGRP</sequence>
<feature type="transmembrane region" description="Helical" evidence="1">
    <location>
        <begin position="455"/>
        <end position="475"/>
    </location>
</feature>
<dbReference type="Proteomes" id="UP000276899">
    <property type="component" value="Chromosome"/>
</dbReference>
<feature type="transmembrane region" description="Helical" evidence="1">
    <location>
        <begin position="389"/>
        <end position="409"/>
    </location>
</feature>
<feature type="transmembrane region" description="Helical" evidence="1">
    <location>
        <begin position="421"/>
        <end position="440"/>
    </location>
</feature>
<keyword evidence="1" id="KW-0812">Transmembrane</keyword>
<dbReference type="STRING" id="1278298.GCA_000428685_00907"/>
<feature type="transmembrane region" description="Helical" evidence="1">
    <location>
        <begin position="495"/>
        <end position="512"/>
    </location>
</feature>
<reference evidence="2 3" key="1">
    <citation type="submission" date="2018-12" db="EMBL/GenBank/DDBJ databases">
        <authorList>
            <consortium name="Pathogen Informatics"/>
        </authorList>
    </citation>
    <scope>NUCLEOTIDE SEQUENCE [LARGE SCALE GENOMIC DNA]</scope>
    <source>
        <strain evidence="2 3">NCTC11923</strain>
    </source>
</reference>
<feature type="transmembrane region" description="Helical" evidence="1">
    <location>
        <begin position="200"/>
        <end position="222"/>
    </location>
</feature>
<feature type="transmembrane region" description="Helical" evidence="1">
    <location>
        <begin position="38"/>
        <end position="59"/>
    </location>
</feature>
<evidence type="ECO:0000313" key="2">
    <source>
        <dbReference type="EMBL" id="VEG75875.1"/>
    </source>
</evidence>
<organism evidence="2 3">
    <name type="scientific">Actinomyces slackii</name>
    <dbReference type="NCBI Taxonomy" id="52774"/>
    <lineage>
        <taxon>Bacteria</taxon>
        <taxon>Bacillati</taxon>
        <taxon>Actinomycetota</taxon>
        <taxon>Actinomycetes</taxon>
        <taxon>Actinomycetales</taxon>
        <taxon>Actinomycetaceae</taxon>
        <taxon>Actinomyces</taxon>
    </lineage>
</organism>
<keyword evidence="1" id="KW-0472">Membrane</keyword>
<feature type="transmembrane region" description="Helical" evidence="1">
    <location>
        <begin position="65"/>
        <end position="86"/>
    </location>
</feature>
<feature type="transmembrane region" description="Helical" evidence="1">
    <location>
        <begin position="335"/>
        <end position="354"/>
    </location>
</feature>
<dbReference type="KEGG" id="asla:NCTC11923_02553"/>
<proteinExistence type="predicted"/>
<keyword evidence="1" id="KW-1133">Transmembrane helix</keyword>
<evidence type="ECO:0008006" key="4">
    <source>
        <dbReference type="Google" id="ProtNLM"/>
    </source>
</evidence>
<feature type="transmembrane region" description="Helical" evidence="1">
    <location>
        <begin position="234"/>
        <end position="253"/>
    </location>
</feature>
<evidence type="ECO:0000256" key="1">
    <source>
        <dbReference type="SAM" id="Phobius"/>
    </source>
</evidence>
<evidence type="ECO:0000313" key="3">
    <source>
        <dbReference type="Proteomes" id="UP000276899"/>
    </source>
</evidence>
<dbReference type="RefSeq" id="WP_026426512.1">
    <property type="nucleotide sequence ID" value="NZ_LR134363.1"/>
</dbReference>
<name>A0A448KG42_9ACTO</name>
<feature type="transmembrane region" description="Helical" evidence="1">
    <location>
        <begin position="113"/>
        <end position="136"/>
    </location>
</feature>
<gene>
    <name evidence="2" type="ORF">NCTC11923_02553</name>
</gene>
<dbReference type="InterPro" id="IPR046671">
    <property type="entry name" value="DUF6541"/>
</dbReference>